<proteinExistence type="predicted"/>
<organism evidence="3 4">
    <name type="scientific">Prorocentrum cordatum</name>
    <dbReference type="NCBI Taxonomy" id="2364126"/>
    <lineage>
        <taxon>Eukaryota</taxon>
        <taxon>Sar</taxon>
        <taxon>Alveolata</taxon>
        <taxon>Dinophyceae</taxon>
        <taxon>Prorocentrales</taxon>
        <taxon>Prorocentraceae</taxon>
        <taxon>Prorocentrum</taxon>
    </lineage>
</organism>
<evidence type="ECO:0000313" key="3">
    <source>
        <dbReference type="EMBL" id="CAK0838108.1"/>
    </source>
</evidence>
<dbReference type="EMBL" id="CAUYUJ010014199">
    <property type="protein sequence ID" value="CAK0838108.1"/>
    <property type="molecule type" value="Genomic_DNA"/>
</dbReference>
<reference evidence="3" key="1">
    <citation type="submission" date="2023-10" db="EMBL/GenBank/DDBJ databases">
        <authorList>
            <person name="Chen Y."/>
            <person name="Shah S."/>
            <person name="Dougan E. K."/>
            <person name="Thang M."/>
            <person name="Chan C."/>
        </authorList>
    </citation>
    <scope>NUCLEOTIDE SEQUENCE [LARGE SCALE GENOMIC DNA]</scope>
</reference>
<comment type="caution">
    <text evidence="3">The sequence shown here is derived from an EMBL/GenBank/DDBJ whole genome shotgun (WGS) entry which is preliminary data.</text>
</comment>
<keyword evidence="2" id="KW-0812">Transmembrane</keyword>
<keyword evidence="4" id="KW-1185">Reference proteome</keyword>
<evidence type="ECO:0000313" key="4">
    <source>
        <dbReference type="Proteomes" id="UP001189429"/>
    </source>
</evidence>
<dbReference type="Proteomes" id="UP001189429">
    <property type="component" value="Unassembled WGS sequence"/>
</dbReference>
<accession>A0ABN9SZP3</accession>
<evidence type="ECO:0000256" key="2">
    <source>
        <dbReference type="SAM" id="Phobius"/>
    </source>
</evidence>
<gene>
    <name evidence="3" type="ORF">PCOR1329_LOCUS34134</name>
</gene>
<sequence>MAQDWCVREAPIVLPSVEVFTVSLDIMELDNNTMAAAIAVVVIVVLIFLGNKVMNMIIADDQNEDPKGSKWVGSEQVTTEEAPPPRRRRERVQQGQMTHRPGSVSARCLALIDSGAFPSSVVLSHAE</sequence>
<keyword evidence="2" id="KW-0472">Membrane</keyword>
<name>A0ABN9SZP3_9DINO</name>
<keyword evidence="2" id="KW-1133">Transmembrane helix</keyword>
<feature type="region of interest" description="Disordered" evidence="1">
    <location>
        <begin position="62"/>
        <end position="104"/>
    </location>
</feature>
<protein>
    <submittedName>
        <fullName evidence="3">Uncharacterized protein</fullName>
    </submittedName>
</protein>
<feature type="transmembrane region" description="Helical" evidence="2">
    <location>
        <begin position="33"/>
        <end position="50"/>
    </location>
</feature>
<evidence type="ECO:0000256" key="1">
    <source>
        <dbReference type="SAM" id="MobiDB-lite"/>
    </source>
</evidence>